<evidence type="ECO:0000313" key="4">
    <source>
        <dbReference type="Proteomes" id="UP001342314"/>
    </source>
</evidence>
<feature type="transmembrane region" description="Helical" evidence="2">
    <location>
        <begin position="213"/>
        <end position="239"/>
    </location>
</feature>
<feature type="region of interest" description="Disordered" evidence="1">
    <location>
        <begin position="381"/>
        <end position="406"/>
    </location>
</feature>
<keyword evidence="2" id="KW-0812">Transmembrane</keyword>
<feature type="transmembrane region" description="Helical" evidence="2">
    <location>
        <begin position="126"/>
        <end position="151"/>
    </location>
</feature>
<feature type="region of interest" description="Disordered" evidence="1">
    <location>
        <begin position="296"/>
        <end position="315"/>
    </location>
</feature>
<dbReference type="AlphaFoldDB" id="A0AAV5GFF1"/>
<reference evidence="3 4" key="1">
    <citation type="submission" date="2021-12" db="EMBL/GenBank/DDBJ databases">
        <title>High titer production of polyol ester of fatty acids by Rhodotorula paludigena BS15 towards product separation-free biomass refinery.</title>
        <authorList>
            <person name="Mano J."/>
            <person name="Ono H."/>
            <person name="Tanaka T."/>
            <person name="Naito K."/>
            <person name="Sushida H."/>
            <person name="Ike M."/>
            <person name="Tokuyasu K."/>
            <person name="Kitaoka M."/>
        </authorList>
    </citation>
    <scope>NUCLEOTIDE SEQUENCE [LARGE SCALE GENOMIC DNA]</scope>
    <source>
        <strain evidence="3 4">BS15</strain>
    </source>
</reference>
<dbReference type="PANTHER" id="PTHR35179">
    <property type="entry name" value="PROTEIN CBG02620"/>
    <property type="match status" value="1"/>
</dbReference>
<evidence type="ECO:0000256" key="1">
    <source>
        <dbReference type="SAM" id="MobiDB-lite"/>
    </source>
</evidence>
<feature type="transmembrane region" description="Helical" evidence="2">
    <location>
        <begin position="57"/>
        <end position="77"/>
    </location>
</feature>
<feature type="region of interest" description="Disordered" evidence="1">
    <location>
        <begin position="331"/>
        <end position="365"/>
    </location>
</feature>
<keyword evidence="4" id="KW-1185">Reference proteome</keyword>
<comment type="caution">
    <text evidence="3">The sequence shown here is derived from an EMBL/GenBank/DDBJ whole genome shotgun (WGS) entry which is preliminary data.</text>
</comment>
<dbReference type="Proteomes" id="UP001342314">
    <property type="component" value="Unassembled WGS sequence"/>
</dbReference>
<name>A0AAV5GFF1_9BASI</name>
<proteinExistence type="predicted"/>
<keyword evidence="2" id="KW-1133">Transmembrane helix</keyword>
<keyword evidence="2" id="KW-0472">Membrane</keyword>
<evidence type="ECO:0000313" key="3">
    <source>
        <dbReference type="EMBL" id="GJN91161.1"/>
    </source>
</evidence>
<protein>
    <submittedName>
        <fullName evidence="3">Uncharacterized protein</fullName>
    </submittedName>
</protein>
<gene>
    <name evidence="3" type="ORF">Rhopal_004179-T1</name>
</gene>
<accession>A0AAV5GFF1</accession>
<dbReference type="EMBL" id="BQKY01000008">
    <property type="protein sequence ID" value="GJN91161.1"/>
    <property type="molecule type" value="Genomic_DNA"/>
</dbReference>
<organism evidence="3 4">
    <name type="scientific">Rhodotorula paludigena</name>
    <dbReference type="NCBI Taxonomy" id="86838"/>
    <lineage>
        <taxon>Eukaryota</taxon>
        <taxon>Fungi</taxon>
        <taxon>Dikarya</taxon>
        <taxon>Basidiomycota</taxon>
        <taxon>Pucciniomycotina</taxon>
        <taxon>Microbotryomycetes</taxon>
        <taxon>Sporidiobolales</taxon>
        <taxon>Sporidiobolaceae</taxon>
        <taxon>Rhodotorula</taxon>
    </lineage>
</organism>
<sequence>MGANVSFNREHPYVPEPVTEGDMRVATIAFGWVLGFCLWTIATAWQQTHRVSVYTVLIWGEIVVCLIFAVLCWLFMIEVIPPSFAFFFSILTCWALQVQFLLQIIINRVNLLWSDARHQRYLKYGVAALITAINISVYCPASFLAAISIWVPARLQLSDTYVHVNEVWDRCEKCIYLVVDACLNWLFIRVVRARLVGNGLDRYRPLVRTNQRLILLSISLDALIVGMMSYGNTFVYMAFQQVNSFPIAYLGKLAIEMSLGSLIVDISSAKPERGTVGAAFEGLKIAVSTQTTTTAYHLDDEGSGNGAEPMRTTRTPARPDLHLRLEKMRRERRERKEALARGEDPDVRIEMGGSTSRRGSDFSIDEEKDIELDEWQSSIHHLPREERAGAPGGVRFVITDERDEKK</sequence>
<feature type="compositionally biased region" description="Basic and acidic residues" evidence="1">
    <location>
        <begin position="331"/>
        <end position="349"/>
    </location>
</feature>
<evidence type="ECO:0000256" key="2">
    <source>
        <dbReference type="SAM" id="Phobius"/>
    </source>
</evidence>
<feature type="transmembrane region" description="Helical" evidence="2">
    <location>
        <begin position="83"/>
        <end position="106"/>
    </location>
</feature>
<dbReference type="PANTHER" id="PTHR35179:SF1">
    <property type="entry name" value="INTEGRAL MEMBRANE PROTEIN"/>
    <property type="match status" value="1"/>
</dbReference>
<feature type="transmembrane region" description="Helical" evidence="2">
    <location>
        <begin position="25"/>
        <end position="45"/>
    </location>
</feature>